<name>A0A0B7N876_9FUNG</name>
<evidence type="ECO:0000313" key="2">
    <source>
        <dbReference type="Proteomes" id="UP000054107"/>
    </source>
</evidence>
<dbReference type="Proteomes" id="UP000054107">
    <property type="component" value="Unassembled WGS sequence"/>
</dbReference>
<evidence type="ECO:0000313" key="1">
    <source>
        <dbReference type="EMBL" id="CEP14623.1"/>
    </source>
</evidence>
<organism evidence="1 2">
    <name type="scientific">Parasitella parasitica</name>
    <dbReference type="NCBI Taxonomy" id="35722"/>
    <lineage>
        <taxon>Eukaryota</taxon>
        <taxon>Fungi</taxon>
        <taxon>Fungi incertae sedis</taxon>
        <taxon>Mucoromycota</taxon>
        <taxon>Mucoromycotina</taxon>
        <taxon>Mucoromycetes</taxon>
        <taxon>Mucorales</taxon>
        <taxon>Mucorineae</taxon>
        <taxon>Mucoraceae</taxon>
        <taxon>Parasitella</taxon>
    </lineage>
</organism>
<protein>
    <submittedName>
        <fullName evidence="1">Uncharacterized protein</fullName>
    </submittedName>
</protein>
<proteinExistence type="predicted"/>
<keyword evidence="2" id="KW-1185">Reference proteome</keyword>
<reference evidence="1 2" key="1">
    <citation type="submission" date="2014-09" db="EMBL/GenBank/DDBJ databases">
        <authorList>
            <person name="Ellenberger Sabrina"/>
        </authorList>
    </citation>
    <scope>NUCLEOTIDE SEQUENCE [LARGE SCALE GENOMIC DNA]</scope>
    <source>
        <strain evidence="1 2">CBS 412.66</strain>
    </source>
</reference>
<dbReference type="AlphaFoldDB" id="A0A0B7N876"/>
<gene>
    <name evidence="1" type="primary">PARPA_08824.1 scaffold 35132</name>
</gene>
<dbReference type="EMBL" id="LN731665">
    <property type="protein sequence ID" value="CEP14623.1"/>
    <property type="molecule type" value="Genomic_DNA"/>
</dbReference>
<accession>A0A0B7N876</accession>
<sequence length="144" mass="16648">MGLPCAHKLKRLMLRNQQISVEDFDNQWRLRVTPTQNILLPDQIPLPEYIGLEFGYDQNEISEVNAQLEEEFSNQVLAAEARETRRTIADMYRASVLFTPNVVNQLNERGFVRSGLAMQLPFELNNPNDFRPRDRPTAVLCQAM</sequence>